<dbReference type="PATRIC" id="fig|136857.5.peg.1307"/>
<evidence type="ECO:0000313" key="4">
    <source>
        <dbReference type="Proteomes" id="UP000035540"/>
    </source>
</evidence>
<dbReference type="EMBL" id="CP011545">
    <property type="protein sequence ID" value="AKK08753.1"/>
    <property type="molecule type" value="Genomic_DNA"/>
</dbReference>
<dbReference type="Gene3D" id="3.90.230.10">
    <property type="entry name" value="Creatinase/methionine aminopeptidase superfamily"/>
    <property type="match status" value="1"/>
</dbReference>
<name>A0A0G3HA30_9CORY</name>
<dbReference type="GO" id="GO:0004177">
    <property type="term" value="F:aminopeptidase activity"/>
    <property type="evidence" value="ECO:0007669"/>
    <property type="project" value="UniProtKB-KW"/>
</dbReference>
<organism evidence="3 4">
    <name type="scientific">Corynebacterium testudinoris</name>
    <dbReference type="NCBI Taxonomy" id="136857"/>
    <lineage>
        <taxon>Bacteria</taxon>
        <taxon>Bacillati</taxon>
        <taxon>Actinomycetota</taxon>
        <taxon>Actinomycetes</taxon>
        <taxon>Mycobacteriales</taxon>
        <taxon>Corynebacteriaceae</taxon>
        <taxon>Corynebacterium</taxon>
    </lineage>
</organism>
<keyword evidence="3" id="KW-0645">Protease</keyword>
<keyword evidence="3" id="KW-0031">Aminopeptidase</keyword>
<feature type="domain" description="Creatinase N-terminal" evidence="2">
    <location>
        <begin position="12"/>
        <end position="135"/>
    </location>
</feature>
<keyword evidence="3" id="KW-0224">Dipeptidase</keyword>
<dbReference type="InterPro" id="IPR000994">
    <property type="entry name" value="Pept_M24"/>
</dbReference>
<dbReference type="GO" id="GO:0016805">
    <property type="term" value="F:dipeptidase activity"/>
    <property type="evidence" value="ECO:0007669"/>
    <property type="project" value="UniProtKB-KW"/>
</dbReference>
<dbReference type="EC" id="3.4.13.-" evidence="3"/>
<protein>
    <submittedName>
        <fullName evidence="3">Xaa-Pro aminopeptidase</fullName>
        <ecNumber evidence="3">3.4.13.-</ecNumber>
    </submittedName>
</protein>
<dbReference type="STRING" id="136857.CTEST_06575"/>
<dbReference type="Proteomes" id="UP000035540">
    <property type="component" value="Chromosome"/>
</dbReference>
<dbReference type="InterPro" id="IPR050659">
    <property type="entry name" value="Peptidase_M24B"/>
</dbReference>
<accession>A0A0G3HA30</accession>
<keyword evidence="3" id="KW-0378">Hydrolase</keyword>
<dbReference type="InterPro" id="IPR000587">
    <property type="entry name" value="Creatinase_N"/>
</dbReference>
<gene>
    <name evidence="3" type="primary">pepE</name>
    <name evidence="3" type="ORF">CTEST_06575</name>
</gene>
<dbReference type="KEGG" id="cted:CTEST_06575"/>
<reference evidence="3 4" key="1">
    <citation type="journal article" date="2015" name="Genome Announc.">
        <title>Complete Genome Sequence of the Type Strain Corynebacterium testudinoris DSM 44614, Recovered from Necrotic Lesions in the Mouth of a Tortoise.</title>
        <authorList>
            <person name="Ruckert C."/>
            <person name="Kriete M."/>
            <person name="Jaenicke S."/>
            <person name="Winkler A."/>
            <person name="Tauch A."/>
        </authorList>
    </citation>
    <scope>NUCLEOTIDE SEQUENCE [LARGE SCALE GENOMIC DNA]</scope>
    <source>
        <strain evidence="3 4">DSM 44614</strain>
    </source>
</reference>
<dbReference type="InterPro" id="IPR036005">
    <property type="entry name" value="Creatinase/aminopeptidase-like"/>
</dbReference>
<sequence length="361" mass="38557">MVGMSDIVYRNRLTRAAELAREAGLAGLIIGTGPELAYLTGSWLSSHERLTALVVPAEGAPVLLAPATDIGDAPRELIDVRGWRDGDDPHRLAVDHLPQTGAVALGSSLTTVHVLRLQELLGGRATVPAATTLSELFMRKDLDEIAQLRRAAHAIDDVHAQVPGLLRGRRTEEEVAKELEQLIVAEHVAVDFVIVGSGPNGANPHHSFSSRVLQEGDCVVVDIGGTLDSGYHSDSTRTYTVGEPTPEVAAAYEVLERAHGAAVAAVRPGVTAEAIDRAAREVIAEAGYGEFFIHRTGHGIGLSTHEEPYIMAGNDLVLEEGMCFSIEPGIYLPGQWGMRLEDIVTVTSSGADVLTRQQRSL</sequence>
<dbReference type="SUPFAM" id="SSF53092">
    <property type="entry name" value="Creatinase/prolidase N-terminal domain"/>
    <property type="match status" value="1"/>
</dbReference>
<keyword evidence="4" id="KW-1185">Reference proteome</keyword>
<evidence type="ECO:0000259" key="2">
    <source>
        <dbReference type="Pfam" id="PF01321"/>
    </source>
</evidence>
<dbReference type="Gene3D" id="3.40.350.10">
    <property type="entry name" value="Creatinase/prolidase N-terminal domain"/>
    <property type="match status" value="1"/>
</dbReference>
<dbReference type="PANTHER" id="PTHR46112:SF3">
    <property type="entry name" value="AMINOPEPTIDASE YPDF"/>
    <property type="match status" value="1"/>
</dbReference>
<dbReference type="SUPFAM" id="SSF55920">
    <property type="entry name" value="Creatinase/aminopeptidase"/>
    <property type="match status" value="1"/>
</dbReference>
<dbReference type="CDD" id="cd01092">
    <property type="entry name" value="APP-like"/>
    <property type="match status" value="1"/>
</dbReference>
<feature type="domain" description="Peptidase M24" evidence="1">
    <location>
        <begin position="147"/>
        <end position="347"/>
    </location>
</feature>
<evidence type="ECO:0000313" key="3">
    <source>
        <dbReference type="EMBL" id="AKK08753.1"/>
    </source>
</evidence>
<dbReference type="AlphaFoldDB" id="A0A0G3HA30"/>
<dbReference type="Pfam" id="PF01321">
    <property type="entry name" value="Creatinase_N"/>
    <property type="match status" value="1"/>
</dbReference>
<dbReference type="Pfam" id="PF00557">
    <property type="entry name" value="Peptidase_M24"/>
    <property type="match status" value="1"/>
</dbReference>
<reference evidence="4" key="2">
    <citation type="submission" date="2015-05" db="EMBL/GenBank/DDBJ databases">
        <title>Complete genome sequence of Corynebacterium testudinoris DSM 44614, recovered from necrotic lesions in the mouth of a tortoise.</title>
        <authorList>
            <person name="Ruckert C."/>
            <person name="Albersmeier A."/>
            <person name="Winkler A."/>
            <person name="Tauch A."/>
        </authorList>
    </citation>
    <scope>NUCLEOTIDE SEQUENCE [LARGE SCALE GENOMIC DNA]</scope>
    <source>
        <strain evidence="4">DSM 44614</strain>
    </source>
</reference>
<dbReference type="PANTHER" id="PTHR46112">
    <property type="entry name" value="AMINOPEPTIDASE"/>
    <property type="match status" value="1"/>
</dbReference>
<dbReference type="InterPro" id="IPR029149">
    <property type="entry name" value="Creatin/AminoP/Spt16_N"/>
</dbReference>
<dbReference type="RefSeq" id="WP_047253059.1">
    <property type="nucleotide sequence ID" value="NZ_CP011545.1"/>
</dbReference>
<proteinExistence type="predicted"/>
<evidence type="ECO:0000259" key="1">
    <source>
        <dbReference type="Pfam" id="PF00557"/>
    </source>
</evidence>